<dbReference type="Pfam" id="PF01522">
    <property type="entry name" value="Polysacc_deac_1"/>
    <property type="match status" value="1"/>
</dbReference>
<dbReference type="InterPro" id="IPR011330">
    <property type="entry name" value="Glyco_hydro/deAcase_b/a-brl"/>
</dbReference>
<dbReference type="PANTHER" id="PTHR34216">
    <property type="match status" value="1"/>
</dbReference>
<comment type="caution">
    <text evidence="4">The sequence shown here is derived from an EMBL/GenBank/DDBJ whole genome shotgun (WGS) entry which is preliminary data.</text>
</comment>
<evidence type="ECO:0000256" key="1">
    <source>
        <dbReference type="ARBA" id="ARBA00022729"/>
    </source>
</evidence>
<dbReference type="AlphaFoldDB" id="A0A1E7RE58"/>
<accession>A0A1E7RE58</accession>
<dbReference type="Gene3D" id="3.20.20.370">
    <property type="entry name" value="Glycoside hydrolase/deacetylase"/>
    <property type="match status" value="1"/>
</dbReference>
<dbReference type="Pfam" id="PF14883">
    <property type="entry name" value="GHL13"/>
    <property type="match status" value="1"/>
</dbReference>
<reference evidence="4 5" key="1">
    <citation type="submission" date="2016-09" db="EMBL/GenBank/DDBJ databases">
        <authorList>
            <person name="Capua I."/>
            <person name="De Benedictis P."/>
            <person name="Joannis T."/>
            <person name="Lombin L.H."/>
            <person name="Cattoli G."/>
        </authorList>
    </citation>
    <scope>NUCLEOTIDE SEQUENCE [LARGE SCALE GENOMIC DNA]</scope>
    <source>
        <strain evidence="4 5">ANC 4671</strain>
    </source>
</reference>
<organism evidence="4 5">
    <name type="scientific">Acinetobacter qingfengensis</name>
    <dbReference type="NCBI Taxonomy" id="1262585"/>
    <lineage>
        <taxon>Bacteria</taxon>
        <taxon>Pseudomonadati</taxon>
        <taxon>Pseudomonadota</taxon>
        <taxon>Gammaproteobacteria</taxon>
        <taxon>Moraxellales</taxon>
        <taxon>Moraxellaceae</taxon>
        <taxon>Acinetobacter</taxon>
    </lineage>
</organism>
<dbReference type="PROSITE" id="PS51257">
    <property type="entry name" value="PROKAR_LIPOPROTEIN"/>
    <property type="match status" value="1"/>
</dbReference>
<dbReference type="Proteomes" id="UP000185895">
    <property type="component" value="Unassembled WGS sequence"/>
</dbReference>
<dbReference type="OrthoDB" id="9814639at2"/>
<dbReference type="GO" id="GO:0043708">
    <property type="term" value="P:cell adhesion involved in biofilm formation"/>
    <property type="evidence" value="ECO:0007669"/>
    <property type="project" value="InterPro"/>
</dbReference>
<keyword evidence="5" id="KW-1185">Reference proteome</keyword>
<dbReference type="InterPro" id="IPR023854">
    <property type="entry name" value="PGA_deacetylase_PgaB"/>
</dbReference>
<sequence>MYNNILKKAMSCILGITGYFMTVSCMAENFNEDLQYNQSIALNFHDVRDDVAKRGDRDVYAIHSKNLAQFFDWLSTSKWQPVTLKQIKAAREGIQPLPANAILLTFDDGMLSSYSKVFPLLKTYKIPAVFAIVTGWTEGTNQGGIEAYGAGNLMTWPQMQEMQRSGLVEFASHSHNLHQGILANPQGNQQPAAITRQYFADKKRYETDQEFQQRIYQDLTTSKRILDEKLGIHIDTMIWPYGAVTTEVEKIAHQAGLTFSFSLGNSGVNTVTDGTLKRMLMVDNPTEESIQEELLSLTHYHDELKIEPRHSLNLNLDGLVSSSVVQSDQQLGKVLDKVQALGVDRLIVNVFNSDQQHPKTYFPNQIFPMQEDLLNRFLWQSKTRLFTRVYANIPFNKFHTHPDQLVPFITDLMKSNHSISGIQLDIKNDLQQMIFGGEKTNLMQQRLKLIEQAQQQASIYTNISETMLPIKIILNGEVDIKKITNFQQLLLKILDHVSMVSFEINQPQDKHNLKDWQKKLDALTPMIKERILININVTSLKTSKDWKNTQEFLYTIQRAGIQNISLSGYQENNAKYVHQYLYSPMSKNISPLNYRDPFMQYKNQGVR</sequence>
<dbReference type="InterPro" id="IPR032772">
    <property type="entry name" value="PGA_deacetylase_PgaB_C"/>
</dbReference>
<dbReference type="PANTHER" id="PTHR34216:SF7">
    <property type="entry name" value="POLY-BETA-1,6-N-ACETYL-D-GLUCOSAMINE N-DEACETYLASE"/>
    <property type="match status" value="1"/>
</dbReference>
<feature type="domain" description="NodB homology" evidence="3">
    <location>
        <begin position="100"/>
        <end position="346"/>
    </location>
</feature>
<name>A0A1E7RE58_9GAMM</name>
<evidence type="ECO:0000313" key="5">
    <source>
        <dbReference type="Proteomes" id="UP000185895"/>
    </source>
</evidence>
<dbReference type="SUPFAM" id="SSF88713">
    <property type="entry name" value="Glycoside hydrolase/deacetylase"/>
    <property type="match status" value="1"/>
</dbReference>
<dbReference type="NCBIfam" id="TIGR03938">
    <property type="entry name" value="deacetyl_PgaB"/>
    <property type="match status" value="1"/>
</dbReference>
<dbReference type="EMBL" id="MKKK01000006">
    <property type="protein sequence ID" value="OEY97628.1"/>
    <property type="molecule type" value="Genomic_DNA"/>
</dbReference>
<keyword evidence="1 2" id="KW-0732">Signal</keyword>
<dbReference type="PROSITE" id="PS51677">
    <property type="entry name" value="NODB"/>
    <property type="match status" value="1"/>
</dbReference>
<dbReference type="GO" id="GO:0005975">
    <property type="term" value="P:carbohydrate metabolic process"/>
    <property type="evidence" value="ECO:0007669"/>
    <property type="project" value="InterPro"/>
</dbReference>
<dbReference type="STRING" id="1262585.BJI46_09125"/>
<proteinExistence type="predicted"/>
<feature type="chain" id="PRO_5043144664" evidence="2">
    <location>
        <begin position="28"/>
        <end position="607"/>
    </location>
</feature>
<protein>
    <submittedName>
        <fullName evidence="4">Poly-beta-1,6-N-acetyl-D-glucosamine N-deacetylase PgaB</fullName>
    </submittedName>
</protein>
<feature type="signal peptide" evidence="2">
    <location>
        <begin position="1"/>
        <end position="27"/>
    </location>
</feature>
<dbReference type="InterPro" id="IPR002509">
    <property type="entry name" value="NODB_dom"/>
</dbReference>
<dbReference type="InterPro" id="IPR051398">
    <property type="entry name" value="Polysacch_Deacetylase"/>
</dbReference>
<evidence type="ECO:0000313" key="4">
    <source>
        <dbReference type="EMBL" id="OEY97628.1"/>
    </source>
</evidence>
<gene>
    <name evidence="4" type="ORF">BJI46_09125</name>
</gene>
<evidence type="ECO:0000256" key="2">
    <source>
        <dbReference type="SAM" id="SignalP"/>
    </source>
</evidence>
<dbReference type="RefSeq" id="WP_070068967.1">
    <property type="nucleotide sequence ID" value="NZ_MKKK01000006.1"/>
</dbReference>
<evidence type="ECO:0000259" key="3">
    <source>
        <dbReference type="PROSITE" id="PS51677"/>
    </source>
</evidence>
<dbReference type="GO" id="GO:0016810">
    <property type="term" value="F:hydrolase activity, acting on carbon-nitrogen (but not peptide) bonds"/>
    <property type="evidence" value="ECO:0007669"/>
    <property type="project" value="InterPro"/>
</dbReference>
<dbReference type="Gene3D" id="3.20.20.80">
    <property type="entry name" value="Glycosidases"/>
    <property type="match status" value="1"/>
</dbReference>